<comment type="cofactor">
    <cofactor evidence="2">
        <name>Mg(2+)</name>
        <dbReference type="ChEBI" id="CHEBI:18420"/>
    </cofactor>
</comment>
<dbReference type="GO" id="GO:0004519">
    <property type="term" value="F:endonuclease activity"/>
    <property type="evidence" value="ECO:0007669"/>
    <property type="project" value="UniProtKB-KW"/>
</dbReference>
<keyword evidence="7" id="KW-0808">Transferase</keyword>
<keyword evidence="19" id="KW-0511">Multifunctional enzyme</keyword>
<evidence type="ECO:0000256" key="16">
    <source>
        <dbReference type="ARBA" id="ARBA00022840"/>
    </source>
</evidence>
<keyword evidence="12" id="KW-0547">Nucleotide-binding</keyword>
<evidence type="ECO:0000256" key="12">
    <source>
        <dbReference type="ARBA" id="ARBA00022741"/>
    </source>
</evidence>
<keyword evidence="11" id="KW-0479">Metal-binding</keyword>
<evidence type="ECO:0000256" key="6">
    <source>
        <dbReference type="ARBA" id="ARBA00022562"/>
    </source>
</evidence>
<evidence type="ECO:0000313" key="25">
    <source>
        <dbReference type="Proteomes" id="UP000290961"/>
    </source>
</evidence>
<evidence type="ECO:0000259" key="23">
    <source>
        <dbReference type="PROSITE" id="PS52020"/>
    </source>
</evidence>
<keyword evidence="6" id="KW-1048">Host nucleus</keyword>
<evidence type="ECO:0000256" key="7">
    <source>
        <dbReference type="ARBA" id="ARBA00022679"/>
    </source>
</evidence>
<keyword evidence="17" id="KW-0190">Covalent protein-DNA linkage</keyword>
<evidence type="ECO:0000256" key="11">
    <source>
        <dbReference type="ARBA" id="ARBA00022723"/>
    </source>
</evidence>
<evidence type="ECO:0000256" key="21">
    <source>
        <dbReference type="ARBA" id="ARBA00032243"/>
    </source>
</evidence>
<evidence type="ECO:0000256" key="8">
    <source>
        <dbReference type="ARBA" id="ARBA00022695"/>
    </source>
</evidence>
<dbReference type="Pfam" id="PF00910">
    <property type="entry name" value="RNA_helicase"/>
    <property type="match status" value="1"/>
</dbReference>
<keyword evidence="13" id="KW-0255">Endonuclease</keyword>
<evidence type="ECO:0000256" key="5">
    <source>
        <dbReference type="ARBA" id="ARBA00014531"/>
    </source>
</evidence>
<dbReference type="PROSITE" id="PS52020">
    <property type="entry name" value="CRESS_DNA_REP"/>
    <property type="match status" value="1"/>
</dbReference>
<dbReference type="GO" id="GO:0042025">
    <property type="term" value="C:host cell nucleus"/>
    <property type="evidence" value="ECO:0007669"/>
    <property type="project" value="UniProtKB-SubCell"/>
</dbReference>
<evidence type="ECO:0000256" key="2">
    <source>
        <dbReference type="ARBA" id="ARBA00001946"/>
    </source>
</evidence>
<dbReference type="Pfam" id="PF02407">
    <property type="entry name" value="Viral_Rep"/>
    <property type="match status" value="1"/>
</dbReference>
<evidence type="ECO:0000256" key="3">
    <source>
        <dbReference type="ARBA" id="ARBA00004147"/>
    </source>
</evidence>
<dbReference type="OrthoDB" id="9195at10239"/>
<dbReference type="InterPro" id="IPR000605">
    <property type="entry name" value="Helicase_SF3_ssDNA/RNA_vir"/>
</dbReference>
<evidence type="ECO:0000256" key="4">
    <source>
        <dbReference type="ARBA" id="ARBA00008545"/>
    </source>
</evidence>
<accession>A0A0B4UI10</accession>
<evidence type="ECO:0000256" key="20">
    <source>
        <dbReference type="ARBA" id="ARBA00030754"/>
    </source>
</evidence>
<evidence type="ECO:0000256" key="17">
    <source>
        <dbReference type="ARBA" id="ARBA00023124"/>
    </source>
</evidence>
<dbReference type="GO" id="GO:0003677">
    <property type="term" value="F:DNA binding"/>
    <property type="evidence" value="ECO:0007669"/>
    <property type="project" value="UniProtKB-KW"/>
</dbReference>
<dbReference type="Proteomes" id="UP000290961">
    <property type="component" value="Segment"/>
</dbReference>
<comment type="similarity">
    <text evidence="4">Belongs to the nanoviruses/circoviruses replication-associated protein family.</text>
</comment>
<keyword evidence="8" id="KW-0548">Nucleotidyltransferase</keyword>
<dbReference type="EMBL" id="KM598397">
    <property type="protein sequence ID" value="AJD07485.1"/>
    <property type="molecule type" value="Genomic_DNA"/>
</dbReference>
<evidence type="ECO:0000256" key="13">
    <source>
        <dbReference type="ARBA" id="ARBA00022759"/>
    </source>
</evidence>
<dbReference type="GeneID" id="41700421"/>
<keyword evidence="15" id="KW-0347">Helicase</keyword>
<evidence type="ECO:0000256" key="14">
    <source>
        <dbReference type="ARBA" id="ARBA00022801"/>
    </source>
</evidence>
<proteinExistence type="inferred from homology"/>
<dbReference type="GO" id="GO:0005524">
    <property type="term" value="F:ATP binding"/>
    <property type="evidence" value="ECO:0007669"/>
    <property type="project" value="UniProtKB-KW"/>
</dbReference>
<evidence type="ECO:0000256" key="19">
    <source>
        <dbReference type="ARBA" id="ARBA00023268"/>
    </source>
</evidence>
<name>A0A0B4UI10_9VIRU</name>
<comment type="catalytic activity">
    <reaction evidence="22">
        <text>ATP + H2O = ADP + phosphate + H(+)</text>
        <dbReference type="Rhea" id="RHEA:13065"/>
        <dbReference type="ChEBI" id="CHEBI:15377"/>
        <dbReference type="ChEBI" id="CHEBI:15378"/>
        <dbReference type="ChEBI" id="CHEBI:30616"/>
        <dbReference type="ChEBI" id="CHEBI:43474"/>
        <dbReference type="ChEBI" id="CHEBI:456216"/>
    </reaction>
</comment>
<keyword evidence="10" id="KW-0540">Nuclease</keyword>
<evidence type="ECO:0000256" key="22">
    <source>
        <dbReference type="ARBA" id="ARBA00049360"/>
    </source>
</evidence>
<dbReference type="KEGG" id="vg:41700421"/>
<dbReference type="Gene3D" id="3.40.50.300">
    <property type="entry name" value="P-loop containing nucleotide triphosphate hydrolases"/>
    <property type="match status" value="1"/>
</dbReference>
<sequence>MSQSQQSRRWFITINNYTSADIDALREIECNYIVACTEIAPTTGTPHVHALVIFNTNKRFFAVKRLVARADIEIVKGTFNQAYDYVTKDGRIILEEGDKPKEKHNVECTFKAMVQAAKDGTIDKECLMYCRYEKFFSRFEKREEFCYDGELSCKNAWIYGPPGTGKSRLVREYARSRGYRIYEKLSNKWWDNYDGEEVVLMEDLDPKVCEVLIHHIKLWADRYPFRAEVKGGSKRLLPKFQLIVTSHYSLSECFTGPDGSAICRRFDEWEMN</sequence>
<dbReference type="GO" id="GO:0016787">
    <property type="term" value="F:hydrolase activity"/>
    <property type="evidence" value="ECO:0007669"/>
    <property type="project" value="UniProtKB-KW"/>
</dbReference>
<keyword evidence="14" id="KW-0378">Hydrolase</keyword>
<reference evidence="24 25" key="1">
    <citation type="submission" date="2014-09" db="EMBL/GenBank/DDBJ databases">
        <title>Diverse CRESS DNA viruses recovered from Odonata collected in Arizona and Oklahoma, USA.</title>
        <authorList>
            <person name="Dayaram A."/>
            <person name="Pailes R."/>
            <person name="Potter K."/>
            <person name="Moline A.B."/>
            <person name="Rosenstein D.D."/>
            <person name="Marinov M."/>
            <person name="Varsani A."/>
        </authorList>
    </citation>
    <scope>NUCLEOTIDE SEQUENCE [LARGE SCALE GENOMIC DNA]</scope>
    <source>
        <strain evidence="24">OdasCV-14-US-1577SC3-12</strain>
    </source>
</reference>
<keyword evidence="18" id="KW-0238">DNA-binding</keyword>
<evidence type="ECO:0000256" key="9">
    <source>
        <dbReference type="ARBA" id="ARBA00022705"/>
    </source>
</evidence>
<dbReference type="InterPro" id="IPR049912">
    <property type="entry name" value="CRESS_DNA_REP"/>
</dbReference>
<dbReference type="Gene3D" id="3.40.1310.20">
    <property type="match status" value="1"/>
</dbReference>
<feature type="domain" description="CRESS-DNA virus Rep endonuclease" evidence="23">
    <location>
        <begin position="4"/>
        <end position="99"/>
    </location>
</feature>
<comment type="cofactor">
    <cofactor evidence="1">
        <name>Mn(2+)</name>
        <dbReference type="ChEBI" id="CHEBI:29035"/>
    </cofactor>
</comment>
<protein>
    <recommendedName>
        <fullName evidence="5">Replication-associated protein</fullName>
    </recommendedName>
    <alternativeName>
        <fullName evidence="20">ATP-dependent helicase Rep</fullName>
    </alternativeName>
    <alternativeName>
        <fullName evidence="21">RepP</fullName>
    </alternativeName>
</protein>
<organism evidence="24 25">
    <name type="scientific">Odonata-associated circular virus-14</name>
    <dbReference type="NCBI Taxonomy" id="1592114"/>
    <lineage>
        <taxon>Viruses</taxon>
        <taxon>Monodnaviria</taxon>
        <taxon>Shotokuvirae</taxon>
        <taxon>Cressdnaviricota</taxon>
        <taxon>Arfiviricetes</taxon>
        <taxon>Rohanvirales</taxon>
        <taxon>Nenyaviridae</taxon>
        <taxon>Mithrilvirus</taxon>
        <taxon>Mithrilvirus smaug</taxon>
    </lineage>
</organism>
<dbReference type="GO" id="GO:0003724">
    <property type="term" value="F:RNA helicase activity"/>
    <property type="evidence" value="ECO:0007669"/>
    <property type="project" value="InterPro"/>
</dbReference>
<keyword evidence="25" id="KW-1185">Reference proteome</keyword>
<comment type="subcellular location">
    <subcellularLocation>
        <location evidence="3">Host nucleus</location>
    </subcellularLocation>
</comment>
<keyword evidence="9" id="KW-0235">DNA replication</keyword>
<evidence type="ECO:0000256" key="1">
    <source>
        <dbReference type="ARBA" id="ARBA00001936"/>
    </source>
</evidence>
<dbReference type="GO" id="GO:0003723">
    <property type="term" value="F:RNA binding"/>
    <property type="evidence" value="ECO:0007669"/>
    <property type="project" value="InterPro"/>
</dbReference>
<dbReference type="GO" id="GO:0006260">
    <property type="term" value="P:DNA replication"/>
    <property type="evidence" value="ECO:0007669"/>
    <property type="project" value="UniProtKB-KW"/>
</dbReference>
<evidence type="ECO:0000256" key="10">
    <source>
        <dbReference type="ARBA" id="ARBA00022722"/>
    </source>
</evidence>
<evidence type="ECO:0000313" key="24">
    <source>
        <dbReference type="EMBL" id="AJD07485.1"/>
    </source>
</evidence>
<dbReference type="RefSeq" id="YP_009551671.1">
    <property type="nucleotide sequence ID" value="NC_040524.1"/>
</dbReference>
<dbReference type="GO" id="GO:0016779">
    <property type="term" value="F:nucleotidyltransferase activity"/>
    <property type="evidence" value="ECO:0007669"/>
    <property type="project" value="UniProtKB-KW"/>
</dbReference>
<dbReference type="InterPro" id="IPR027417">
    <property type="entry name" value="P-loop_NTPase"/>
</dbReference>
<dbReference type="GO" id="GO:0046872">
    <property type="term" value="F:metal ion binding"/>
    <property type="evidence" value="ECO:0007669"/>
    <property type="project" value="UniProtKB-KW"/>
</dbReference>
<dbReference type="SUPFAM" id="SSF52540">
    <property type="entry name" value="P-loop containing nucleoside triphosphate hydrolases"/>
    <property type="match status" value="1"/>
</dbReference>
<evidence type="ECO:0000256" key="18">
    <source>
        <dbReference type="ARBA" id="ARBA00023125"/>
    </source>
</evidence>
<keyword evidence="16" id="KW-0067">ATP-binding</keyword>
<evidence type="ECO:0000256" key="15">
    <source>
        <dbReference type="ARBA" id="ARBA00022806"/>
    </source>
</evidence>